<evidence type="ECO:0000313" key="3">
    <source>
        <dbReference type="EMBL" id="NHZ34952.1"/>
    </source>
</evidence>
<accession>A0ABX0LRZ6</accession>
<comment type="caution">
    <text evidence="3">The sequence shown here is derived from an EMBL/GenBank/DDBJ whole genome shotgun (WGS) entry which is preliminary data.</text>
</comment>
<name>A0ABX0LRZ6_9BURK</name>
<dbReference type="Pfam" id="PF03031">
    <property type="entry name" value="NIF"/>
    <property type="match status" value="1"/>
</dbReference>
<keyword evidence="4" id="KW-1185">Reference proteome</keyword>
<sequence length="220" mass="25005">MLFESPYDERIPRSASTGRPSLPVPGTLGPPHCHRPRRCREDAAIRHYPGHLSIRMEPEPRRLLIFDLDETLVHASEFSLAHPCDFEVGTYLVYQRPFARELIEFAAARFDLAVWSSSSAAYVAAVVERLFAGVPLRFAWSVERCVQRVDARSNSYVYIKDLRKAQKFGYTLERMTIIDDSPEKIARQPRCHLSVTPFTGARDDVALPALLQPLNALRLV</sequence>
<dbReference type="SMART" id="SM00577">
    <property type="entry name" value="CPDc"/>
    <property type="match status" value="1"/>
</dbReference>
<reference evidence="3 4" key="1">
    <citation type="submission" date="2019-09" db="EMBL/GenBank/DDBJ databases">
        <title>Taxonomy of Antarctic Massilia spp.: description of Massilia rubra sp. nov., Massilia aquatica sp. nov., Massilia mucilaginosa sp. nov., Massilia frigida sp. nov. isolated from streams, lakes and regoliths.</title>
        <authorList>
            <person name="Holochova P."/>
            <person name="Sedlacek I."/>
            <person name="Kralova S."/>
            <person name="Maslanova I."/>
            <person name="Busse H.-J."/>
            <person name="Stankova E."/>
            <person name="Vrbovska V."/>
            <person name="Kovarovic V."/>
            <person name="Bartak M."/>
            <person name="Svec P."/>
            <person name="Pantucek R."/>
        </authorList>
    </citation>
    <scope>NUCLEOTIDE SEQUENCE [LARGE SCALE GENOMIC DNA]</scope>
    <source>
        <strain evidence="3 4">CCM 8692</strain>
    </source>
</reference>
<protein>
    <submittedName>
        <fullName evidence="3">HAD family hydrolase</fullName>
    </submittedName>
</protein>
<dbReference type="InterPro" id="IPR050365">
    <property type="entry name" value="TIM50"/>
</dbReference>
<dbReference type="PANTHER" id="PTHR12210">
    <property type="entry name" value="DULLARD PROTEIN PHOSPHATASE"/>
    <property type="match status" value="1"/>
</dbReference>
<feature type="region of interest" description="Disordered" evidence="1">
    <location>
        <begin position="1"/>
        <end position="31"/>
    </location>
</feature>
<dbReference type="InterPro" id="IPR004274">
    <property type="entry name" value="FCP1_dom"/>
</dbReference>
<evidence type="ECO:0000259" key="2">
    <source>
        <dbReference type="PROSITE" id="PS50969"/>
    </source>
</evidence>
<keyword evidence="3" id="KW-0378">Hydrolase</keyword>
<dbReference type="EMBL" id="VUYU01000008">
    <property type="protein sequence ID" value="NHZ34952.1"/>
    <property type="molecule type" value="Genomic_DNA"/>
</dbReference>
<dbReference type="GO" id="GO:0016787">
    <property type="term" value="F:hydrolase activity"/>
    <property type="evidence" value="ECO:0007669"/>
    <property type="project" value="UniProtKB-KW"/>
</dbReference>
<dbReference type="PROSITE" id="PS50969">
    <property type="entry name" value="FCP1"/>
    <property type="match status" value="1"/>
</dbReference>
<evidence type="ECO:0000313" key="4">
    <source>
        <dbReference type="Proteomes" id="UP000785613"/>
    </source>
</evidence>
<dbReference type="SUPFAM" id="SSF56784">
    <property type="entry name" value="HAD-like"/>
    <property type="match status" value="1"/>
</dbReference>
<feature type="domain" description="FCP1 homology" evidence="2">
    <location>
        <begin position="57"/>
        <end position="217"/>
    </location>
</feature>
<dbReference type="InterPro" id="IPR036412">
    <property type="entry name" value="HAD-like_sf"/>
</dbReference>
<evidence type="ECO:0000256" key="1">
    <source>
        <dbReference type="SAM" id="MobiDB-lite"/>
    </source>
</evidence>
<organism evidence="3 4">
    <name type="scientific">Massilia rubra</name>
    <dbReference type="NCBI Taxonomy" id="2607910"/>
    <lineage>
        <taxon>Bacteria</taxon>
        <taxon>Pseudomonadati</taxon>
        <taxon>Pseudomonadota</taxon>
        <taxon>Betaproteobacteria</taxon>
        <taxon>Burkholderiales</taxon>
        <taxon>Oxalobacteraceae</taxon>
        <taxon>Telluria group</taxon>
        <taxon>Massilia</taxon>
    </lineage>
</organism>
<gene>
    <name evidence="3" type="ORF">F0185_15365</name>
</gene>
<proteinExistence type="predicted"/>
<dbReference type="Gene3D" id="3.40.50.1000">
    <property type="entry name" value="HAD superfamily/HAD-like"/>
    <property type="match status" value="1"/>
</dbReference>
<dbReference type="InterPro" id="IPR023214">
    <property type="entry name" value="HAD_sf"/>
</dbReference>
<dbReference type="Proteomes" id="UP000785613">
    <property type="component" value="Unassembled WGS sequence"/>
</dbReference>